<name>Q6NP85_DROME</name>
<accession>Q6NP85</accession>
<sequence>MMIAPLMLTMRKAIPKTTLRNRTPTNHQHFYYSPKYHIYSFFLNLNDIRQDKPCLLSFKIGFPRYLKYNLSVLVL</sequence>
<reference evidence="1" key="1">
    <citation type="submission" date="2003-12" db="EMBL/GenBank/DDBJ databases">
        <authorList>
            <person name="Stapleton M."/>
            <person name="Brokstein P."/>
            <person name="Hong L."/>
            <person name="Agbayani A."/>
            <person name="Carlson J."/>
            <person name="Champe M."/>
            <person name="Chavez C."/>
            <person name="Dorsett V."/>
            <person name="Dresnek D."/>
            <person name="Farfan D."/>
            <person name="Frise E."/>
            <person name="George R."/>
            <person name="Gonzalez M."/>
            <person name="Guarin H."/>
            <person name="Kronmiller B."/>
            <person name="Li P."/>
            <person name="Liao G."/>
            <person name="Miranda A."/>
            <person name="Mungall C.J."/>
            <person name="Nunoo J."/>
            <person name="Pacleb J."/>
            <person name="Paragas V."/>
            <person name="Park S."/>
            <person name="Patel S."/>
            <person name="Phouanenavong S."/>
            <person name="Wan K."/>
            <person name="Yu C."/>
            <person name="Lewis S.E."/>
            <person name="Rubin G.M."/>
            <person name="Celniker S."/>
        </authorList>
    </citation>
    <scope>NUCLEOTIDE SEQUENCE</scope>
</reference>
<dbReference type="EMBL" id="BT011043">
    <property type="protein sequence ID" value="AAR31114.1"/>
    <property type="molecule type" value="mRNA"/>
</dbReference>
<protein>
    <submittedName>
        <fullName evidence="1">SD09393p</fullName>
    </submittedName>
</protein>
<proteinExistence type="evidence at transcript level"/>
<organism evidence="1">
    <name type="scientific">Drosophila melanogaster</name>
    <name type="common">Fruit fly</name>
    <dbReference type="NCBI Taxonomy" id="7227"/>
    <lineage>
        <taxon>Eukaryota</taxon>
        <taxon>Metazoa</taxon>
        <taxon>Ecdysozoa</taxon>
        <taxon>Arthropoda</taxon>
        <taxon>Hexapoda</taxon>
        <taxon>Insecta</taxon>
        <taxon>Pterygota</taxon>
        <taxon>Neoptera</taxon>
        <taxon>Endopterygota</taxon>
        <taxon>Diptera</taxon>
        <taxon>Brachycera</taxon>
        <taxon>Muscomorpha</taxon>
        <taxon>Ephydroidea</taxon>
        <taxon>Drosophilidae</taxon>
        <taxon>Drosophila</taxon>
        <taxon>Sophophora</taxon>
    </lineage>
</organism>
<evidence type="ECO:0000313" key="1">
    <source>
        <dbReference type="EMBL" id="AAR31114.1"/>
    </source>
</evidence>
<dbReference type="AlphaFoldDB" id="Q6NP85"/>